<feature type="transmembrane region" description="Helical" evidence="5">
    <location>
        <begin position="121"/>
        <end position="139"/>
    </location>
</feature>
<comment type="function">
    <text evidence="5">Plays a role in cell envelope biogenesis, maintenance of cell envelope integrity and membrane homeostasis.</text>
</comment>
<feature type="transmembrane region" description="Helical" evidence="5">
    <location>
        <begin position="74"/>
        <end position="92"/>
    </location>
</feature>
<evidence type="ECO:0000256" key="5">
    <source>
        <dbReference type="HAMAP-Rule" id="MF_00189"/>
    </source>
</evidence>
<dbReference type="NCBIfam" id="NF001324">
    <property type="entry name" value="PRK00259.1-2"/>
    <property type="match status" value="1"/>
</dbReference>
<protein>
    <recommendedName>
        <fullName evidence="5">Inner membrane-spanning protein YciB</fullName>
    </recommendedName>
</protein>
<evidence type="ECO:0000256" key="4">
    <source>
        <dbReference type="ARBA" id="ARBA00023136"/>
    </source>
</evidence>
<accession>A0A1I0HA39</accession>
<dbReference type="GO" id="GO:0005886">
    <property type="term" value="C:plasma membrane"/>
    <property type="evidence" value="ECO:0007669"/>
    <property type="project" value="UniProtKB-SubCell"/>
</dbReference>
<feature type="transmembrane region" description="Helical" evidence="5">
    <location>
        <begin position="51"/>
        <end position="68"/>
    </location>
</feature>
<keyword evidence="1 5" id="KW-1003">Cell membrane</keyword>
<keyword evidence="4 5" id="KW-0472">Membrane</keyword>
<dbReference type="PANTHER" id="PTHR36917:SF1">
    <property type="entry name" value="INNER MEMBRANE-SPANNING PROTEIN YCIB"/>
    <property type="match status" value="1"/>
</dbReference>
<sequence length="184" mass="21545">MEALLEFLPLIIFFVVYKFVDIYWATAALIVCSALQVLYFVVRKQPVPKKHLVLFGLMAGFGGLTIFLQNDLFLKWKVTIVYLLFAAALLIYDKVLNQNLLKKILEEAFDAPQQVWRKLNYAWVGYFLFFAGSNIYVAYNFDQETWVQYKVFGLTILMFVGLIFTIVNLYKYIRPEEESSENKE</sequence>
<evidence type="ECO:0000256" key="2">
    <source>
        <dbReference type="ARBA" id="ARBA00022692"/>
    </source>
</evidence>
<keyword evidence="5" id="KW-0997">Cell inner membrane</keyword>
<evidence type="ECO:0000256" key="1">
    <source>
        <dbReference type="ARBA" id="ARBA00022475"/>
    </source>
</evidence>
<dbReference type="HAMAP" id="MF_00189">
    <property type="entry name" value="YciB"/>
    <property type="match status" value="1"/>
</dbReference>
<dbReference type="PANTHER" id="PTHR36917">
    <property type="entry name" value="INTRACELLULAR SEPTATION PROTEIN A-RELATED"/>
    <property type="match status" value="1"/>
</dbReference>
<dbReference type="OrthoDB" id="9788219at2"/>
<proteinExistence type="inferred from homology"/>
<dbReference type="Proteomes" id="UP000199308">
    <property type="component" value="Unassembled WGS sequence"/>
</dbReference>
<keyword evidence="7" id="KW-1185">Reference proteome</keyword>
<reference evidence="6 7" key="1">
    <citation type="submission" date="2016-10" db="EMBL/GenBank/DDBJ databases">
        <authorList>
            <person name="de Groot N.N."/>
        </authorList>
    </citation>
    <scope>NUCLEOTIDE SEQUENCE [LARGE SCALE GENOMIC DNA]</scope>
    <source>
        <strain evidence="6 7">DSM 19706</strain>
    </source>
</reference>
<dbReference type="STRING" id="349064.SAMN05660429_02735"/>
<dbReference type="RefSeq" id="WP_093331643.1">
    <property type="nucleotide sequence ID" value="NZ_AP027363.1"/>
</dbReference>
<dbReference type="InterPro" id="IPR006008">
    <property type="entry name" value="YciB"/>
</dbReference>
<dbReference type="EMBL" id="FOHK01000015">
    <property type="protein sequence ID" value="SET80672.1"/>
    <property type="molecule type" value="Genomic_DNA"/>
</dbReference>
<evidence type="ECO:0000313" key="6">
    <source>
        <dbReference type="EMBL" id="SET80672.1"/>
    </source>
</evidence>
<name>A0A1I0HA39_THASX</name>
<gene>
    <name evidence="5" type="primary">yciB</name>
    <name evidence="6" type="ORF">SAMN05660429_02735</name>
</gene>
<feature type="transmembrane region" description="Helical" evidence="5">
    <location>
        <begin position="151"/>
        <end position="170"/>
    </location>
</feature>
<dbReference type="NCBIfam" id="TIGR00997">
    <property type="entry name" value="ispZ"/>
    <property type="match status" value="1"/>
</dbReference>
<dbReference type="AlphaFoldDB" id="A0A1I0HA39"/>
<evidence type="ECO:0000313" key="7">
    <source>
        <dbReference type="Proteomes" id="UP000199308"/>
    </source>
</evidence>
<comment type="subcellular location">
    <subcellularLocation>
        <location evidence="5">Cell inner membrane</location>
        <topology evidence="5">Multi-pass membrane protein</topology>
    </subcellularLocation>
</comment>
<keyword evidence="3 5" id="KW-1133">Transmembrane helix</keyword>
<feature type="transmembrane region" description="Helical" evidence="5">
    <location>
        <begin position="22"/>
        <end position="42"/>
    </location>
</feature>
<comment type="similarity">
    <text evidence="5">Belongs to the YciB family.</text>
</comment>
<organism evidence="6 7">
    <name type="scientific">Thalassotalea agarivorans</name>
    <name type="common">Thalassomonas agarivorans</name>
    <dbReference type="NCBI Taxonomy" id="349064"/>
    <lineage>
        <taxon>Bacteria</taxon>
        <taxon>Pseudomonadati</taxon>
        <taxon>Pseudomonadota</taxon>
        <taxon>Gammaproteobacteria</taxon>
        <taxon>Alteromonadales</taxon>
        <taxon>Colwelliaceae</taxon>
        <taxon>Thalassotalea</taxon>
    </lineage>
</organism>
<evidence type="ECO:0000256" key="3">
    <source>
        <dbReference type="ARBA" id="ARBA00022989"/>
    </source>
</evidence>
<dbReference type="Pfam" id="PF04279">
    <property type="entry name" value="IspA"/>
    <property type="match status" value="1"/>
</dbReference>
<keyword evidence="2 5" id="KW-0812">Transmembrane</keyword>